<accession>A0ABN2GDC0</accession>
<evidence type="ECO:0000256" key="6">
    <source>
        <dbReference type="SAM" id="MobiDB-lite"/>
    </source>
</evidence>
<evidence type="ECO:0000259" key="8">
    <source>
        <dbReference type="PROSITE" id="PS50850"/>
    </source>
</evidence>
<feature type="transmembrane region" description="Helical" evidence="7">
    <location>
        <begin position="143"/>
        <end position="164"/>
    </location>
</feature>
<feature type="transmembrane region" description="Helical" evidence="7">
    <location>
        <begin position="83"/>
        <end position="103"/>
    </location>
</feature>
<keyword evidence="10" id="KW-1185">Reference proteome</keyword>
<feature type="transmembrane region" description="Helical" evidence="7">
    <location>
        <begin position="53"/>
        <end position="71"/>
    </location>
</feature>
<feature type="transmembrane region" description="Helical" evidence="7">
    <location>
        <begin position="241"/>
        <end position="264"/>
    </location>
</feature>
<feature type="transmembrane region" description="Helical" evidence="7">
    <location>
        <begin position="503"/>
        <end position="521"/>
    </location>
</feature>
<feature type="compositionally biased region" description="Acidic residues" evidence="6">
    <location>
        <begin position="536"/>
        <end position="550"/>
    </location>
</feature>
<feature type="transmembrane region" description="Helical" evidence="7">
    <location>
        <begin position="420"/>
        <end position="443"/>
    </location>
</feature>
<evidence type="ECO:0000256" key="3">
    <source>
        <dbReference type="ARBA" id="ARBA00022692"/>
    </source>
</evidence>
<comment type="subcellular location">
    <subcellularLocation>
        <location evidence="1">Cell membrane</location>
        <topology evidence="1">Multi-pass membrane protein</topology>
    </subcellularLocation>
</comment>
<dbReference type="PANTHER" id="PTHR42718:SF9">
    <property type="entry name" value="MAJOR FACILITATOR SUPERFAMILY MULTIDRUG TRANSPORTER MFSC"/>
    <property type="match status" value="1"/>
</dbReference>
<keyword evidence="4 7" id="KW-1133">Transmembrane helix</keyword>
<protein>
    <submittedName>
        <fullName evidence="9">MFS transporter</fullName>
    </submittedName>
</protein>
<feature type="transmembrane region" description="Helical" evidence="7">
    <location>
        <begin position="170"/>
        <end position="189"/>
    </location>
</feature>
<evidence type="ECO:0000256" key="4">
    <source>
        <dbReference type="ARBA" id="ARBA00022989"/>
    </source>
</evidence>
<dbReference type="RefSeq" id="WP_344052601.1">
    <property type="nucleotide sequence ID" value="NZ_BAAAPK010000001.1"/>
</dbReference>
<dbReference type="InterPro" id="IPR011701">
    <property type="entry name" value="MFS"/>
</dbReference>
<evidence type="ECO:0000256" key="7">
    <source>
        <dbReference type="SAM" id="Phobius"/>
    </source>
</evidence>
<feature type="transmembrane region" description="Helical" evidence="7">
    <location>
        <begin position="351"/>
        <end position="371"/>
    </location>
</feature>
<dbReference type="PANTHER" id="PTHR42718">
    <property type="entry name" value="MAJOR FACILITATOR SUPERFAMILY MULTIDRUG TRANSPORTER MFSC"/>
    <property type="match status" value="1"/>
</dbReference>
<dbReference type="PROSITE" id="PS50850">
    <property type="entry name" value="MFS"/>
    <property type="match status" value="1"/>
</dbReference>
<evidence type="ECO:0000313" key="9">
    <source>
        <dbReference type="EMBL" id="GAA1669417.1"/>
    </source>
</evidence>
<sequence>MAAVNSLGTDVKAASWLPLIVVVLTQIQASFAVNALTVSMAGITTDLDTPATSVGTAITAGTFAMAAFILLGAKIGARFGTRGVFQIAVGIHAAAMAGVALSLSPAMLFIAQASSGAVIALIAPALTVFIATNYHGDRQAKAIGLLAAAIPLAGVLALLLAGWFAETIGWRWSFALMVALGAVNLLLSFRIKKVPAQNDLVIDWTGALLAAVSIILLSFGFSGLNAWGVWFATSQAPFSILGISPAPLLIILGVIGGQIFFVWISKRQREHRSRIFDLRVLATRSELAVTACMATMLFVGTAANFLIPLYMQVVQGLSGIQTSFSIIPYTISIFLASTFVAYLYKLAPPRVLGPVGFVVVAAALTLIAFTVRGEWGQFFIVAGLILLGLGQGSIVALVFNTLLSSAPKQLAGDVGAWRGLVHNLSGSIGIAVASAFAVGILAATLQTSADEHPEISDQLISEVNINQADFLTNAQLEAVLAETSATDAEAAAAIAINEEARLLSLKISLLGLAGLALLAIVPATRMPGRIAGELPEQVEPDDPDRIDEDVPLNQVAHDEENVS</sequence>
<keyword evidence="5 7" id="KW-0472">Membrane</keyword>
<comment type="caution">
    <text evidence="9">The sequence shown here is derived from an EMBL/GenBank/DDBJ whole genome shotgun (WGS) entry which is preliminary data.</text>
</comment>
<dbReference type="Gene3D" id="1.20.1250.20">
    <property type="entry name" value="MFS general substrate transporter like domains"/>
    <property type="match status" value="2"/>
</dbReference>
<evidence type="ECO:0000256" key="5">
    <source>
        <dbReference type="ARBA" id="ARBA00023136"/>
    </source>
</evidence>
<dbReference type="EMBL" id="BAAAPK010000001">
    <property type="protein sequence ID" value="GAA1669417.1"/>
    <property type="molecule type" value="Genomic_DNA"/>
</dbReference>
<name>A0ABN2GDC0_9MICO</name>
<feature type="transmembrane region" description="Helical" evidence="7">
    <location>
        <begin position="377"/>
        <end position="399"/>
    </location>
</feature>
<feature type="region of interest" description="Disordered" evidence="6">
    <location>
        <begin position="534"/>
        <end position="563"/>
    </location>
</feature>
<keyword evidence="3 7" id="KW-0812">Transmembrane</keyword>
<evidence type="ECO:0000256" key="2">
    <source>
        <dbReference type="ARBA" id="ARBA00022448"/>
    </source>
</evidence>
<feature type="transmembrane region" description="Helical" evidence="7">
    <location>
        <begin position="326"/>
        <end position="344"/>
    </location>
</feature>
<proteinExistence type="predicted"/>
<organism evidence="9 10">
    <name type="scientific">Microbacterium lacus</name>
    <dbReference type="NCBI Taxonomy" id="415217"/>
    <lineage>
        <taxon>Bacteria</taxon>
        <taxon>Bacillati</taxon>
        <taxon>Actinomycetota</taxon>
        <taxon>Actinomycetes</taxon>
        <taxon>Micrococcales</taxon>
        <taxon>Microbacteriaceae</taxon>
        <taxon>Microbacterium</taxon>
    </lineage>
</organism>
<dbReference type="SUPFAM" id="SSF103473">
    <property type="entry name" value="MFS general substrate transporter"/>
    <property type="match status" value="1"/>
</dbReference>
<reference evidence="9 10" key="1">
    <citation type="journal article" date="2019" name="Int. J. Syst. Evol. Microbiol.">
        <title>The Global Catalogue of Microorganisms (GCM) 10K type strain sequencing project: providing services to taxonomists for standard genome sequencing and annotation.</title>
        <authorList>
            <consortium name="The Broad Institute Genomics Platform"/>
            <consortium name="The Broad Institute Genome Sequencing Center for Infectious Disease"/>
            <person name="Wu L."/>
            <person name="Ma J."/>
        </authorList>
    </citation>
    <scope>NUCLEOTIDE SEQUENCE [LARGE SCALE GENOMIC DNA]</scope>
    <source>
        <strain evidence="9 10">JCM 15575</strain>
    </source>
</reference>
<keyword evidence="2" id="KW-0813">Transport</keyword>
<dbReference type="InterPro" id="IPR036259">
    <property type="entry name" value="MFS_trans_sf"/>
</dbReference>
<dbReference type="InterPro" id="IPR020846">
    <property type="entry name" value="MFS_dom"/>
</dbReference>
<feature type="transmembrane region" description="Helical" evidence="7">
    <location>
        <begin position="201"/>
        <end position="221"/>
    </location>
</feature>
<feature type="transmembrane region" description="Helical" evidence="7">
    <location>
        <begin position="109"/>
        <end position="131"/>
    </location>
</feature>
<feature type="domain" description="Major facilitator superfamily (MFS) profile" evidence="8">
    <location>
        <begin position="18"/>
        <end position="525"/>
    </location>
</feature>
<evidence type="ECO:0000313" key="10">
    <source>
        <dbReference type="Proteomes" id="UP001500596"/>
    </source>
</evidence>
<evidence type="ECO:0000256" key="1">
    <source>
        <dbReference type="ARBA" id="ARBA00004651"/>
    </source>
</evidence>
<dbReference type="Pfam" id="PF07690">
    <property type="entry name" value="MFS_1"/>
    <property type="match status" value="2"/>
</dbReference>
<dbReference type="Proteomes" id="UP001500596">
    <property type="component" value="Unassembled WGS sequence"/>
</dbReference>
<feature type="transmembrane region" description="Helical" evidence="7">
    <location>
        <begin position="285"/>
        <end position="306"/>
    </location>
</feature>
<gene>
    <name evidence="9" type="ORF">GCM10009807_11930</name>
</gene>